<proteinExistence type="predicted"/>
<dbReference type="SMART" id="SM00855">
    <property type="entry name" value="PGAM"/>
    <property type="match status" value="1"/>
</dbReference>
<dbReference type="Proteomes" id="UP001597497">
    <property type="component" value="Unassembled WGS sequence"/>
</dbReference>
<dbReference type="PANTHER" id="PTHR48100:SF1">
    <property type="entry name" value="HISTIDINE PHOSPHATASE FAMILY PROTEIN-RELATED"/>
    <property type="match status" value="1"/>
</dbReference>
<protein>
    <submittedName>
        <fullName evidence="1">Histidine phosphatase family protein</fullName>
        <ecNumber evidence="1">3.1.3.-</ecNumber>
    </submittedName>
</protein>
<comment type="caution">
    <text evidence="1">The sequence shown here is derived from an EMBL/GenBank/DDBJ whole genome shotgun (WGS) entry which is preliminary data.</text>
</comment>
<dbReference type="InterPro" id="IPR050275">
    <property type="entry name" value="PGM_Phosphatase"/>
</dbReference>
<keyword evidence="1" id="KW-0378">Hydrolase</keyword>
<accession>A0ABW5RDP9</accession>
<dbReference type="Pfam" id="PF00300">
    <property type="entry name" value="His_Phos_1"/>
    <property type="match status" value="1"/>
</dbReference>
<evidence type="ECO:0000313" key="2">
    <source>
        <dbReference type="Proteomes" id="UP001597497"/>
    </source>
</evidence>
<dbReference type="PANTHER" id="PTHR48100">
    <property type="entry name" value="BROAD-SPECIFICITY PHOSPHATASE YOR283W-RELATED"/>
    <property type="match status" value="1"/>
</dbReference>
<dbReference type="EC" id="3.1.3.-" evidence="1"/>
<dbReference type="Gene3D" id="3.40.50.1240">
    <property type="entry name" value="Phosphoglycerate mutase-like"/>
    <property type="match status" value="1"/>
</dbReference>
<gene>
    <name evidence="1" type="ORF">ACFSUC_16680</name>
</gene>
<dbReference type="EMBL" id="JBHUMM010000043">
    <property type="protein sequence ID" value="MFD2673210.1"/>
    <property type="molecule type" value="Genomic_DNA"/>
</dbReference>
<sequence length="192" mass="21603">MSRIGLIRHGSTEWNLLGRAQGHSDIPLNEKGLDQAGRLAARLAQEKWDLVVSSDLQRAQQTAHAVAEALGIPEVILDPRLREMHGGQIEGTTEEERIAKWGENWRDQELGIEQPEALIERGTACMEDYITQYPDHAILFVSHGAILGHCIRTLIPDEDTRAKLENTSLTILERNQAGWHCERYNCALHLTD</sequence>
<dbReference type="GO" id="GO:0016787">
    <property type="term" value="F:hydrolase activity"/>
    <property type="evidence" value="ECO:0007669"/>
    <property type="project" value="UniProtKB-KW"/>
</dbReference>
<reference evidence="2" key="1">
    <citation type="journal article" date="2019" name="Int. J. Syst. Evol. Microbiol.">
        <title>The Global Catalogue of Microorganisms (GCM) 10K type strain sequencing project: providing services to taxonomists for standard genome sequencing and annotation.</title>
        <authorList>
            <consortium name="The Broad Institute Genomics Platform"/>
            <consortium name="The Broad Institute Genome Sequencing Center for Infectious Disease"/>
            <person name="Wu L."/>
            <person name="Ma J."/>
        </authorList>
    </citation>
    <scope>NUCLEOTIDE SEQUENCE [LARGE SCALE GENOMIC DNA]</scope>
    <source>
        <strain evidence="2">KCTC 33676</strain>
    </source>
</reference>
<dbReference type="InterPro" id="IPR029033">
    <property type="entry name" value="His_PPase_superfam"/>
</dbReference>
<evidence type="ECO:0000313" key="1">
    <source>
        <dbReference type="EMBL" id="MFD2673210.1"/>
    </source>
</evidence>
<dbReference type="CDD" id="cd07067">
    <property type="entry name" value="HP_PGM_like"/>
    <property type="match status" value="1"/>
</dbReference>
<dbReference type="RefSeq" id="WP_379930770.1">
    <property type="nucleotide sequence ID" value="NZ_JBHUMM010000043.1"/>
</dbReference>
<name>A0ABW5RDP9_9BACL</name>
<organism evidence="1 2">
    <name type="scientific">Marinicrinis sediminis</name>
    <dbReference type="NCBI Taxonomy" id="1652465"/>
    <lineage>
        <taxon>Bacteria</taxon>
        <taxon>Bacillati</taxon>
        <taxon>Bacillota</taxon>
        <taxon>Bacilli</taxon>
        <taxon>Bacillales</taxon>
        <taxon>Paenibacillaceae</taxon>
    </lineage>
</organism>
<keyword evidence="2" id="KW-1185">Reference proteome</keyword>
<dbReference type="SUPFAM" id="SSF53254">
    <property type="entry name" value="Phosphoglycerate mutase-like"/>
    <property type="match status" value="1"/>
</dbReference>
<dbReference type="InterPro" id="IPR013078">
    <property type="entry name" value="His_Pase_superF_clade-1"/>
</dbReference>